<protein>
    <submittedName>
        <fullName evidence="1">Uncharacterized protein</fullName>
    </submittedName>
</protein>
<gene>
    <name evidence="1" type="ORF">GCM10007901_32490</name>
</gene>
<reference evidence="2" key="1">
    <citation type="journal article" date="2019" name="Int. J. Syst. Evol. Microbiol.">
        <title>The Global Catalogue of Microorganisms (GCM) 10K type strain sequencing project: providing services to taxonomists for standard genome sequencing and annotation.</title>
        <authorList>
            <consortium name="The Broad Institute Genomics Platform"/>
            <consortium name="The Broad Institute Genome Sequencing Center for Infectious Disease"/>
            <person name="Wu L."/>
            <person name="Ma J."/>
        </authorList>
    </citation>
    <scope>NUCLEOTIDE SEQUENCE [LARGE SCALE GENOMIC DNA]</scope>
    <source>
        <strain evidence="2">NBRC 111980</strain>
    </source>
</reference>
<evidence type="ECO:0000313" key="2">
    <source>
        <dbReference type="Proteomes" id="UP001156670"/>
    </source>
</evidence>
<proteinExistence type="predicted"/>
<organism evidence="1 2">
    <name type="scientific">Dyella acidisoli</name>
    <dbReference type="NCBI Taxonomy" id="1867834"/>
    <lineage>
        <taxon>Bacteria</taxon>
        <taxon>Pseudomonadati</taxon>
        <taxon>Pseudomonadota</taxon>
        <taxon>Gammaproteobacteria</taxon>
        <taxon>Lysobacterales</taxon>
        <taxon>Rhodanobacteraceae</taxon>
        <taxon>Dyella</taxon>
    </lineage>
</organism>
<evidence type="ECO:0000313" key="1">
    <source>
        <dbReference type="EMBL" id="GLQ94298.1"/>
    </source>
</evidence>
<dbReference type="Proteomes" id="UP001156670">
    <property type="component" value="Unassembled WGS sequence"/>
</dbReference>
<dbReference type="EMBL" id="BSOB01000037">
    <property type="protein sequence ID" value="GLQ94298.1"/>
    <property type="molecule type" value="Genomic_DNA"/>
</dbReference>
<name>A0ABQ5XTK9_9GAMM</name>
<accession>A0ABQ5XTK9</accession>
<keyword evidence="2" id="KW-1185">Reference proteome</keyword>
<comment type="caution">
    <text evidence="1">The sequence shown here is derived from an EMBL/GenBank/DDBJ whole genome shotgun (WGS) entry which is preliminary data.</text>
</comment>
<sequence>MVDTHAAAQVDCACTVCTGATVSTVVESAAHIAVLKELHVRVVHFVVRFTCMGLSPELD</sequence>